<protein>
    <recommendedName>
        <fullName evidence="3">Transcriptional regulator</fullName>
    </recommendedName>
</protein>
<sequence>MTSALESSPNRLAARPGRAALVIADLGELRGPAAGVVQLPHRMLWLPPQDRNFDLADDYDRCRMYEIVLREAVQYGELRTLLNAGVLAGVWPQLLLPRGVRTAWQQRHPMLAAVRAAG</sequence>
<keyword evidence="2" id="KW-1185">Reference proteome</keyword>
<dbReference type="Proteomes" id="UP001597183">
    <property type="component" value="Unassembled WGS sequence"/>
</dbReference>
<evidence type="ECO:0000313" key="1">
    <source>
        <dbReference type="EMBL" id="MFD1372946.1"/>
    </source>
</evidence>
<accession>A0ABW4AQK8</accession>
<gene>
    <name evidence="1" type="ORF">ACFQ5G_47120</name>
</gene>
<evidence type="ECO:0000313" key="2">
    <source>
        <dbReference type="Proteomes" id="UP001597183"/>
    </source>
</evidence>
<dbReference type="EMBL" id="JBHTMK010000063">
    <property type="protein sequence ID" value="MFD1372946.1"/>
    <property type="molecule type" value="Genomic_DNA"/>
</dbReference>
<evidence type="ECO:0008006" key="3">
    <source>
        <dbReference type="Google" id="ProtNLM"/>
    </source>
</evidence>
<organism evidence="1 2">
    <name type="scientific">Actinoplanes sichuanensis</name>
    <dbReference type="NCBI Taxonomy" id="512349"/>
    <lineage>
        <taxon>Bacteria</taxon>
        <taxon>Bacillati</taxon>
        <taxon>Actinomycetota</taxon>
        <taxon>Actinomycetes</taxon>
        <taxon>Micromonosporales</taxon>
        <taxon>Micromonosporaceae</taxon>
        <taxon>Actinoplanes</taxon>
    </lineage>
</organism>
<proteinExistence type="predicted"/>
<reference evidence="2" key="1">
    <citation type="journal article" date="2019" name="Int. J. Syst. Evol. Microbiol.">
        <title>The Global Catalogue of Microorganisms (GCM) 10K type strain sequencing project: providing services to taxonomists for standard genome sequencing and annotation.</title>
        <authorList>
            <consortium name="The Broad Institute Genomics Platform"/>
            <consortium name="The Broad Institute Genome Sequencing Center for Infectious Disease"/>
            <person name="Wu L."/>
            <person name="Ma J."/>
        </authorList>
    </citation>
    <scope>NUCLEOTIDE SEQUENCE [LARGE SCALE GENOMIC DNA]</scope>
    <source>
        <strain evidence="2">CCM 7526</strain>
    </source>
</reference>
<comment type="caution">
    <text evidence="1">The sequence shown here is derived from an EMBL/GenBank/DDBJ whole genome shotgun (WGS) entry which is preliminary data.</text>
</comment>
<name>A0ABW4AQK8_9ACTN</name>
<dbReference type="RefSeq" id="WP_317794676.1">
    <property type="nucleotide sequence ID" value="NZ_AP028461.1"/>
</dbReference>